<dbReference type="InterPro" id="IPR012938">
    <property type="entry name" value="Glc/Sorbosone_DH"/>
</dbReference>
<dbReference type="SUPFAM" id="SSF50952">
    <property type="entry name" value="Soluble quinoprotein glucose dehydrogenase"/>
    <property type="match status" value="1"/>
</dbReference>
<name>A0A261UKD5_9BORD</name>
<dbReference type="OrthoDB" id="9770043at2"/>
<evidence type="ECO:0000259" key="1">
    <source>
        <dbReference type="Pfam" id="PF07995"/>
    </source>
</evidence>
<dbReference type="Proteomes" id="UP000215767">
    <property type="component" value="Unassembled WGS sequence"/>
</dbReference>
<accession>A0A261UKD5</accession>
<proteinExistence type="predicted"/>
<comment type="caution">
    <text evidence="2">The sequence shown here is derived from an EMBL/GenBank/DDBJ whole genome shotgun (WGS) entry which is preliminary data.</text>
</comment>
<dbReference type="PANTHER" id="PTHR19328">
    <property type="entry name" value="HEDGEHOG-INTERACTING PROTEIN"/>
    <property type="match status" value="1"/>
</dbReference>
<protein>
    <submittedName>
        <fullName evidence="2">Dehydrogenase</fullName>
    </submittedName>
</protein>
<dbReference type="RefSeq" id="WP_094843120.1">
    <property type="nucleotide sequence ID" value="NZ_NEVS01000004.1"/>
</dbReference>
<dbReference type="AlphaFoldDB" id="A0A261UKD5"/>
<dbReference type="Gene3D" id="2.120.10.30">
    <property type="entry name" value="TolB, C-terminal domain"/>
    <property type="match status" value="1"/>
</dbReference>
<gene>
    <name evidence="2" type="ORF">CAL28_20970</name>
</gene>
<reference evidence="3" key="1">
    <citation type="submission" date="2017-05" db="EMBL/GenBank/DDBJ databases">
        <title>Complete and WGS of Bordetella genogroups.</title>
        <authorList>
            <person name="Spilker T."/>
            <person name="Lipuma J."/>
        </authorList>
    </citation>
    <scope>NUCLEOTIDE SEQUENCE [LARGE SCALE GENOMIC DNA]</scope>
    <source>
        <strain evidence="3">AU8856</strain>
    </source>
</reference>
<feature type="domain" description="Glucose/Sorbosone dehydrogenase" evidence="1">
    <location>
        <begin position="53"/>
        <end position="380"/>
    </location>
</feature>
<sequence length="385" mass="40923">MQLARITLGGIGVILAATLGIAAGPTAAIAETNAGQIKPRGDKPFAAAPVATFDEPWAIGFLPDGRMLVTEKPGRIFLVDPHGRKTPVAGVPKVAYGGQNGLLDIAAAPDYPASRAVYFTYMEPGAGGSSLALARARLEETGARAALRDVSVIWRQAYQGAGGQPGGIIAFSPDGRHLFLTVGDRMSPETAQDPDLPLGKVLRLNPDGSTPADNPWFAQGGVRAQTWTTGHRNPYGLAFAPDGRLWMDEMGPKGGDELNLILRGRNYGWPIVSNGDNYNGTPIPRHATRPEFEAPVIYWTPVIAPAGLAFYTGPMFPQWQGSAFIGGLRARALARIAFDGRGGATQADLWDMGQRIRDVAVAPDGALWVIEDASDGRLLRLTPKK</sequence>
<dbReference type="EMBL" id="NEVS01000004">
    <property type="protein sequence ID" value="OZI61730.1"/>
    <property type="molecule type" value="Genomic_DNA"/>
</dbReference>
<evidence type="ECO:0000313" key="3">
    <source>
        <dbReference type="Proteomes" id="UP000215767"/>
    </source>
</evidence>
<evidence type="ECO:0000313" key="2">
    <source>
        <dbReference type="EMBL" id="OZI61730.1"/>
    </source>
</evidence>
<dbReference type="InterPro" id="IPR011042">
    <property type="entry name" value="6-blade_b-propeller_TolB-like"/>
</dbReference>
<dbReference type="Pfam" id="PF07995">
    <property type="entry name" value="GSDH"/>
    <property type="match status" value="1"/>
</dbReference>
<dbReference type="InterPro" id="IPR011041">
    <property type="entry name" value="Quinoprot_gluc/sorb_DH_b-prop"/>
</dbReference>
<organism evidence="2 3">
    <name type="scientific">Bordetella genomosp. 11</name>
    <dbReference type="NCBI Taxonomy" id="1416808"/>
    <lineage>
        <taxon>Bacteria</taxon>
        <taxon>Pseudomonadati</taxon>
        <taxon>Pseudomonadota</taxon>
        <taxon>Betaproteobacteria</taxon>
        <taxon>Burkholderiales</taxon>
        <taxon>Alcaligenaceae</taxon>
        <taxon>Bordetella</taxon>
    </lineage>
</organism>
<keyword evidence="3" id="KW-1185">Reference proteome</keyword>
<dbReference type="PANTHER" id="PTHR19328:SF75">
    <property type="entry name" value="ALDOSE SUGAR DEHYDROGENASE YLII"/>
    <property type="match status" value="1"/>
</dbReference>